<dbReference type="Proteomes" id="UP001175228">
    <property type="component" value="Unassembled WGS sequence"/>
</dbReference>
<gene>
    <name evidence="1" type="ORF">EDD18DRAFT_1114488</name>
</gene>
<keyword evidence="2" id="KW-1185">Reference proteome</keyword>
<protein>
    <submittedName>
        <fullName evidence="1">Uncharacterized protein</fullName>
    </submittedName>
</protein>
<accession>A0AA39P654</accession>
<reference evidence="1" key="1">
    <citation type="submission" date="2023-06" db="EMBL/GenBank/DDBJ databases">
        <authorList>
            <consortium name="Lawrence Berkeley National Laboratory"/>
            <person name="Ahrendt S."/>
            <person name="Sahu N."/>
            <person name="Indic B."/>
            <person name="Wong-Bajracharya J."/>
            <person name="Merenyi Z."/>
            <person name="Ke H.-M."/>
            <person name="Monk M."/>
            <person name="Kocsube S."/>
            <person name="Drula E."/>
            <person name="Lipzen A."/>
            <person name="Balint B."/>
            <person name="Henrissat B."/>
            <person name="Andreopoulos B."/>
            <person name="Martin F.M."/>
            <person name="Harder C.B."/>
            <person name="Rigling D."/>
            <person name="Ford K.L."/>
            <person name="Foster G.D."/>
            <person name="Pangilinan J."/>
            <person name="Papanicolaou A."/>
            <person name="Barry K."/>
            <person name="LaButti K."/>
            <person name="Viragh M."/>
            <person name="Koriabine M."/>
            <person name="Yan M."/>
            <person name="Riley R."/>
            <person name="Champramary S."/>
            <person name="Plett K.L."/>
            <person name="Tsai I.J."/>
            <person name="Slot J."/>
            <person name="Sipos G."/>
            <person name="Plett J."/>
            <person name="Nagy L.G."/>
            <person name="Grigoriev I.V."/>
        </authorList>
    </citation>
    <scope>NUCLEOTIDE SEQUENCE</scope>
    <source>
        <strain evidence="1">HWK02</strain>
    </source>
</reference>
<comment type="caution">
    <text evidence="1">The sequence shown here is derived from an EMBL/GenBank/DDBJ whole genome shotgun (WGS) entry which is preliminary data.</text>
</comment>
<organism evidence="1 2">
    <name type="scientific">Armillaria luteobubalina</name>
    <dbReference type="NCBI Taxonomy" id="153913"/>
    <lineage>
        <taxon>Eukaryota</taxon>
        <taxon>Fungi</taxon>
        <taxon>Dikarya</taxon>
        <taxon>Basidiomycota</taxon>
        <taxon>Agaricomycotina</taxon>
        <taxon>Agaricomycetes</taxon>
        <taxon>Agaricomycetidae</taxon>
        <taxon>Agaricales</taxon>
        <taxon>Marasmiineae</taxon>
        <taxon>Physalacriaceae</taxon>
        <taxon>Armillaria</taxon>
    </lineage>
</organism>
<sequence>MSTLVLLWPWMRSSLKKDFNGMSKQITSLACVESMVTSAPFNFDYWPMQMLYWMPFSIRKFILQAGQATVIGPFKLSESPQEYCFTPFIVSSTCSKGTVEMQQALIEQCHWIATPNDETCLPGSHWYQTCYYSLQSSPFSPHFSYSTIGRLYYHLLNAYLDFSLSLSEQLTHLSTATHIILAVYSKDKGDFILPQLCYDTQSMIKKIYFSVAKAQWDRPFGKFHIILLGTDSKEKCWKEGRYQAEKHLEASSLSAPFDSMEEDAQISKDHLHSVHGYTQYNESLKNKMAMATACLAGDTFNGDSTSMLYVEDPTITLVVSFQQDLKQVLSILVEQLHEPSMSVDAKILQLVCTNKLYLDRDNWEWNGKFEQISSF</sequence>
<evidence type="ECO:0000313" key="2">
    <source>
        <dbReference type="Proteomes" id="UP001175228"/>
    </source>
</evidence>
<dbReference type="EMBL" id="JAUEPU010000104">
    <property type="protein sequence ID" value="KAK0478011.1"/>
    <property type="molecule type" value="Genomic_DNA"/>
</dbReference>
<proteinExistence type="predicted"/>
<evidence type="ECO:0000313" key="1">
    <source>
        <dbReference type="EMBL" id="KAK0478011.1"/>
    </source>
</evidence>
<name>A0AA39P654_9AGAR</name>
<dbReference type="AlphaFoldDB" id="A0AA39P654"/>